<evidence type="ECO:0000256" key="2">
    <source>
        <dbReference type="PROSITE-ProRule" id="PRU00497"/>
    </source>
</evidence>
<keyword evidence="5" id="KW-1185">Reference proteome</keyword>
<evidence type="ECO:0000256" key="3">
    <source>
        <dbReference type="SAM" id="MobiDB-lite"/>
    </source>
</evidence>
<dbReference type="PRINTS" id="PR00947">
    <property type="entry name" value="CUTICLE"/>
</dbReference>
<feature type="chain" id="PRO_5010730944" evidence="4">
    <location>
        <begin position="18"/>
        <end position="134"/>
    </location>
</feature>
<dbReference type="AlphaFoldDB" id="A0A1W4XDV2"/>
<evidence type="ECO:0000313" key="5">
    <source>
        <dbReference type="Proteomes" id="UP000192223"/>
    </source>
</evidence>
<dbReference type="GO" id="GO:0008010">
    <property type="term" value="F:structural constituent of chitin-based larval cuticle"/>
    <property type="evidence" value="ECO:0007669"/>
    <property type="project" value="TreeGrafter"/>
</dbReference>
<accession>A0A1W4XDV2</accession>
<sequence>MKFTALLFSALIAAVASQTNERDAPIISQKSDINPDGSYSVAYETGNGITAGENGILKSLGPEGPGVIEAQGYYQYTAPEGQPISLQYTADENGYHPQGEHLPTPPPVPEAIQKAVQYILANEPQELPGAARRG</sequence>
<evidence type="ECO:0000256" key="1">
    <source>
        <dbReference type="ARBA" id="ARBA00022460"/>
    </source>
</evidence>
<name>A0A1W4XDV2_AGRPL</name>
<gene>
    <name evidence="6" type="primary">LOC108743213</name>
</gene>
<dbReference type="InParanoid" id="A0A1W4XDV2"/>
<feature type="signal peptide" evidence="4">
    <location>
        <begin position="1"/>
        <end position="17"/>
    </location>
</feature>
<dbReference type="Proteomes" id="UP000192223">
    <property type="component" value="Unplaced"/>
</dbReference>
<dbReference type="PROSITE" id="PS00233">
    <property type="entry name" value="CHIT_BIND_RR_1"/>
    <property type="match status" value="1"/>
</dbReference>
<dbReference type="OrthoDB" id="6493579at2759"/>
<organism evidence="5 6">
    <name type="scientific">Agrilus planipennis</name>
    <name type="common">Emerald ash borer</name>
    <name type="synonym">Agrilus marcopoli</name>
    <dbReference type="NCBI Taxonomy" id="224129"/>
    <lineage>
        <taxon>Eukaryota</taxon>
        <taxon>Metazoa</taxon>
        <taxon>Ecdysozoa</taxon>
        <taxon>Arthropoda</taxon>
        <taxon>Hexapoda</taxon>
        <taxon>Insecta</taxon>
        <taxon>Pterygota</taxon>
        <taxon>Neoptera</taxon>
        <taxon>Endopterygota</taxon>
        <taxon>Coleoptera</taxon>
        <taxon>Polyphaga</taxon>
        <taxon>Elateriformia</taxon>
        <taxon>Buprestoidea</taxon>
        <taxon>Buprestidae</taxon>
        <taxon>Agrilinae</taxon>
        <taxon>Agrilus</taxon>
    </lineage>
</organism>
<dbReference type="GeneID" id="108743213"/>
<dbReference type="RefSeq" id="XP_018334194.1">
    <property type="nucleotide sequence ID" value="XM_018478692.1"/>
</dbReference>
<dbReference type="GO" id="GO:0062129">
    <property type="term" value="C:chitin-based extracellular matrix"/>
    <property type="evidence" value="ECO:0007669"/>
    <property type="project" value="TreeGrafter"/>
</dbReference>
<dbReference type="PROSITE" id="PS51155">
    <property type="entry name" value="CHIT_BIND_RR_2"/>
    <property type="match status" value="1"/>
</dbReference>
<dbReference type="KEGG" id="apln:108743213"/>
<dbReference type="InterPro" id="IPR000618">
    <property type="entry name" value="Insect_cuticle"/>
</dbReference>
<dbReference type="STRING" id="224129.A0A1W4XDV2"/>
<keyword evidence="4" id="KW-0732">Signal</keyword>
<evidence type="ECO:0000313" key="6">
    <source>
        <dbReference type="RefSeq" id="XP_018334194.1"/>
    </source>
</evidence>
<dbReference type="InterPro" id="IPR050468">
    <property type="entry name" value="Cuticle_Struct_Prot"/>
</dbReference>
<evidence type="ECO:0000256" key="4">
    <source>
        <dbReference type="SAM" id="SignalP"/>
    </source>
</evidence>
<proteinExistence type="predicted"/>
<dbReference type="PANTHER" id="PTHR10380:SF173">
    <property type="entry name" value="CUTICULAR PROTEIN 47EF, ISOFORM C-RELATED"/>
    <property type="match status" value="1"/>
</dbReference>
<dbReference type="Pfam" id="PF00379">
    <property type="entry name" value="Chitin_bind_4"/>
    <property type="match status" value="1"/>
</dbReference>
<feature type="region of interest" description="Disordered" evidence="3">
    <location>
        <begin position="90"/>
        <end position="109"/>
    </location>
</feature>
<dbReference type="PANTHER" id="PTHR10380">
    <property type="entry name" value="CUTICLE PROTEIN"/>
    <property type="match status" value="1"/>
</dbReference>
<protein>
    <submittedName>
        <fullName evidence="6">Endocuticle structural glycoprotein SgAbd-8-like</fullName>
    </submittedName>
</protein>
<reference evidence="6" key="1">
    <citation type="submission" date="2025-08" db="UniProtKB">
        <authorList>
            <consortium name="RefSeq"/>
        </authorList>
    </citation>
    <scope>IDENTIFICATION</scope>
    <source>
        <tissue evidence="6">Entire body</tissue>
    </source>
</reference>
<keyword evidence="1 2" id="KW-0193">Cuticle</keyword>
<dbReference type="InterPro" id="IPR031311">
    <property type="entry name" value="CHIT_BIND_RR_consensus"/>
</dbReference>